<comment type="similarity">
    <text evidence="4">Belongs to the SDHAF2 family.</text>
</comment>
<dbReference type="HAMAP" id="MF_03057">
    <property type="entry name" value="SDHAF2"/>
    <property type="match status" value="1"/>
</dbReference>
<dbReference type="GO" id="GO:0006099">
    <property type="term" value="P:tricarboxylic acid cycle"/>
    <property type="evidence" value="ECO:0007669"/>
    <property type="project" value="TreeGrafter"/>
</dbReference>
<evidence type="ECO:0000256" key="2">
    <source>
        <dbReference type="ARBA" id="ARBA00023128"/>
    </source>
</evidence>
<accession>A0A3M7Q633</accession>
<dbReference type="SUPFAM" id="SSF109910">
    <property type="entry name" value="YgfY-like"/>
    <property type="match status" value="1"/>
</dbReference>
<comment type="subcellular location">
    <subcellularLocation>
        <location evidence="1 4">Mitochondrion matrix</location>
    </subcellularLocation>
</comment>
<keyword evidence="6" id="KW-1185">Reference proteome</keyword>
<sequence>MNRIVLGLRKTNLIYRLSFTSSRCLSDRTKLTPEELEIEQIKANEANRSGESLEEKRSRLIYQSRKRGTLENGLLLSHFSAKYLPGMDEVGLNEFDKIINGLYNEWDLYYWLTGATKIPEDIECSKIFQLMKQFTANQNKESRITQPDL</sequence>
<dbReference type="Pfam" id="PF03937">
    <property type="entry name" value="Sdh5"/>
    <property type="match status" value="1"/>
</dbReference>
<comment type="subunit">
    <text evidence="4">Interacts with the flavoprotein subunit within the SDH catalytic dimer.</text>
</comment>
<evidence type="ECO:0000313" key="6">
    <source>
        <dbReference type="Proteomes" id="UP000276133"/>
    </source>
</evidence>
<comment type="caution">
    <text evidence="5">The sequence shown here is derived from an EMBL/GenBank/DDBJ whole genome shotgun (WGS) entry which is preliminary data.</text>
</comment>
<evidence type="ECO:0000256" key="1">
    <source>
        <dbReference type="ARBA" id="ARBA00004305"/>
    </source>
</evidence>
<keyword evidence="2 4" id="KW-0496">Mitochondrion</keyword>
<dbReference type="GO" id="GO:0006121">
    <property type="term" value="P:mitochondrial electron transport, succinate to ubiquinone"/>
    <property type="evidence" value="ECO:0007669"/>
    <property type="project" value="UniProtKB-UniRule"/>
</dbReference>
<dbReference type="PANTHER" id="PTHR12469:SF2">
    <property type="entry name" value="SUCCINATE DEHYDROGENASE ASSEMBLY FACTOR 2, MITOCHONDRIAL"/>
    <property type="match status" value="1"/>
</dbReference>
<dbReference type="EMBL" id="REGN01007279">
    <property type="protein sequence ID" value="RNA06803.1"/>
    <property type="molecule type" value="Genomic_DNA"/>
</dbReference>
<gene>
    <name evidence="5" type="ORF">BpHYR1_012176</name>
</gene>
<organism evidence="5 6">
    <name type="scientific">Brachionus plicatilis</name>
    <name type="common">Marine rotifer</name>
    <name type="synonym">Brachionus muelleri</name>
    <dbReference type="NCBI Taxonomy" id="10195"/>
    <lineage>
        <taxon>Eukaryota</taxon>
        <taxon>Metazoa</taxon>
        <taxon>Spiralia</taxon>
        <taxon>Gnathifera</taxon>
        <taxon>Rotifera</taxon>
        <taxon>Eurotatoria</taxon>
        <taxon>Monogononta</taxon>
        <taxon>Pseudotrocha</taxon>
        <taxon>Ploima</taxon>
        <taxon>Brachionidae</taxon>
        <taxon>Brachionus</taxon>
    </lineage>
</organism>
<proteinExistence type="inferred from homology"/>
<evidence type="ECO:0000256" key="4">
    <source>
        <dbReference type="HAMAP-Rule" id="MF_03057"/>
    </source>
</evidence>
<dbReference type="InterPro" id="IPR036714">
    <property type="entry name" value="SDH_sf"/>
</dbReference>
<comment type="function">
    <text evidence="4">Plays an essential role in the assembly of succinate dehydrogenase (SDH), an enzyme complex (also referred to as respiratory complex II) that is a component of both the tricarboxylic acid (TCA) cycle and the mitochondrial electron transport chain, and which couples the oxidation of succinate to fumarate with the reduction of ubiquinone (coenzyme Q) to ubiquinol. Required for flavinylation (covalent attachment of FAD) of the flavoprotein subunit of the SDH catalytic dimer.</text>
</comment>
<keyword evidence="3 4" id="KW-0143">Chaperone</keyword>
<dbReference type="STRING" id="10195.A0A3M7Q633"/>
<dbReference type="AlphaFoldDB" id="A0A3M7Q633"/>
<dbReference type="FunFam" id="1.10.150.250:FF:000002">
    <property type="entry name" value="Succinate dehydrogenase assembly factor 2, mitochondrial"/>
    <property type="match status" value="1"/>
</dbReference>
<dbReference type="GO" id="GO:0034553">
    <property type="term" value="P:mitochondrial respiratory chain complex II assembly"/>
    <property type="evidence" value="ECO:0007669"/>
    <property type="project" value="TreeGrafter"/>
</dbReference>
<dbReference type="Gene3D" id="1.10.150.250">
    <property type="entry name" value="Flavinator of succinate dehydrogenase"/>
    <property type="match status" value="1"/>
</dbReference>
<reference evidence="5 6" key="1">
    <citation type="journal article" date="2018" name="Sci. Rep.">
        <title>Genomic signatures of local adaptation to the degree of environmental predictability in rotifers.</title>
        <authorList>
            <person name="Franch-Gras L."/>
            <person name="Hahn C."/>
            <person name="Garcia-Roger E.M."/>
            <person name="Carmona M.J."/>
            <person name="Serra M."/>
            <person name="Gomez A."/>
        </authorList>
    </citation>
    <scope>NUCLEOTIDE SEQUENCE [LARGE SCALE GENOMIC DNA]</scope>
    <source>
        <strain evidence="5">HYR1</strain>
    </source>
</reference>
<dbReference type="InterPro" id="IPR005631">
    <property type="entry name" value="SDH"/>
</dbReference>
<dbReference type="PANTHER" id="PTHR12469">
    <property type="entry name" value="PROTEIN EMI5 HOMOLOG, MITOCHONDRIAL"/>
    <property type="match status" value="1"/>
</dbReference>
<dbReference type="Proteomes" id="UP000276133">
    <property type="component" value="Unassembled WGS sequence"/>
</dbReference>
<dbReference type="InterPro" id="IPR028882">
    <property type="entry name" value="SDHAF2"/>
</dbReference>
<evidence type="ECO:0000313" key="5">
    <source>
        <dbReference type="EMBL" id="RNA06803.1"/>
    </source>
</evidence>
<dbReference type="OrthoDB" id="284292at2759"/>
<evidence type="ECO:0000256" key="3">
    <source>
        <dbReference type="ARBA" id="ARBA00023186"/>
    </source>
</evidence>
<dbReference type="GO" id="GO:0005759">
    <property type="term" value="C:mitochondrial matrix"/>
    <property type="evidence" value="ECO:0007669"/>
    <property type="project" value="UniProtKB-SubCell"/>
</dbReference>
<protein>
    <recommendedName>
        <fullName evidence="4">Succinate dehydrogenase assembly factor 2, mitochondrial</fullName>
        <shortName evidence="4">SDH assembly factor 2</shortName>
        <shortName evidence="4">SDHAF2</shortName>
    </recommendedName>
</protein>
<name>A0A3M7Q633_BRAPC</name>